<feature type="region of interest" description="Disordered" evidence="1">
    <location>
        <begin position="391"/>
        <end position="415"/>
    </location>
</feature>
<dbReference type="Pfam" id="PF17667">
    <property type="entry name" value="Pkinase_fungal"/>
    <property type="match status" value="1"/>
</dbReference>
<organism evidence="3 4">
    <name type="scientific">Clathrus columnatus</name>
    <dbReference type="NCBI Taxonomy" id="1419009"/>
    <lineage>
        <taxon>Eukaryota</taxon>
        <taxon>Fungi</taxon>
        <taxon>Dikarya</taxon>
        <taxon>Basidiomycota</taxon>
        <taxon>Agaricomycotina</taxon>
        <taxon>Agaricomycetes</taxon>
        <taxon>Phallomycetidae</taxon>
        <taxon>Phallales</taxon>
        <taxon>Clathraceae</taxon>
        <taxon>Clathrus</taxon>
    </lineage>
</organism>
<name>A0AAV5A607_9AGAM</name>
<evidence type="ECO:0000313" key="4">
    <source>
        <dbReference type="Proteomes" id="UP001050691"/>
    </source>
</evidence>
<dbReference type="AlphaFoldDB" id="A0AAV5A607"/>
<evidence type="ECO:0000256" key="1">
    <source>
        <dbReference type="SAM" id="MobiDB-lite"/>
    </source>
</evidence>
<dbReference type="Gene3D" id="1.10.510.10">
    <property type="entry name" value="Transferase(Phosphotransferase) domain 1"/>
    <property type="match status" value="1"/>
</dbReference>
<dbReference type="EMBL" id="BPWL01000003">
    <property type="protein sequence ID" value="GJJ08913.1"/>
    <property type="molecule type" value="Genomic_DNA"/>
</dbReference>
<dbReference type="PANTHER" id="PTHR38248:SF2">
    <property type="entry name" value="FUNK1 11"/>
    <property type="match status" value="1"/>
</dbReference>
<feature type="region of interest" description="Disordered" evidence="1">
    <location>
        <begin position="454"/>
        <end position="475"/>
    </location>
</feature>
<feature type="region of interest" description="Disordered" evidence="1">
    <location>
        <begin position="1"/>
        <end position="42"/>
    </location>
</feature>
<feature type="region of interest" description="Disordered" evidence="1">
    <location>
        <begin position="309"/>
        <end position="343"/>
    </location>
</feature>
<reference evidence="3" key="1">
    <citation type="submission" date="2021-10" db="EMBL/GenBank/DDBJ databases">
        <title>De novo Genome Assembly of Clathrus columnatus (Basidiomycota, Fungi) Using Illumina and Nanopore Sequence Data.</title>
        <authorList>
            <person name="Ogiso-Tanaka E."/>
            <person name="Itagaki H."/>
            <person name="Hosoya T."/>
            <person name="Hosaka K."/>
        </authorList>
    </citation>
    <scope>NUCLEOTIDE SEQUENCE</scope>
    <source>
        <strain evidence="3">MO-923</strain>
    </source>
</reference>
<feature type="domain" description="Fungal-type protein kinase" evidence="2">
    <location>
        <begin position="374"/>
        <end position="628"/>
    </location>
</feature>
<comment type="caution">
    <text evidence="3">The sequence shown here is derived from an EMBL/GenBank/DDBJ whole genome shotgun (WGS) entry which is preliminary data.</text>
</comment>
<dbReference type="Proteomes" id="UP001050691">
    <property type="component" value="Unassembled WGS sequence"/>
</dbReference>
<evidence type="ECO:0000259" key="2">
    <source>
        <dbReference type="Pfam" id="PF17667"/>
    </source>
</evidence>
<accession>A0AAV5A607</accession>
<proteinExistence type="predicted"/>
<protein>
    <recommendedName>
        <fullName evidence="2">Fungal-type protein kinase domain-containing protein</fullName>
    </recommendedName>
</protein>
<evidence type="ECO:0000313" key="3">
    <source>
        <dbReference type="EMBL" id="GJJ08913.1"/>
    </source>
</evidence>
<dbReference type="SUPFAM" id="SSF56112">
    <property type="entry name" value="Protein kinase-like (PK-like)"/>
    <property type="match status" value="1"/>
</dbReference>
<dbReference type="InterPro" id="IPR040976">
    <property type="entry name" value="Pkinase_fungal"/>
</dbReference>
<feature type="compositionally biased region" description="Polar residues" evidence="1">
    <location>
        <begin position="311"/>
        <end position="322"/>
    </location>
</feature>
<gene>
    <name evidence="3" type="ORF">Clacol_003133</name>
</gene>
<feature type="compositionally biased region" description="Acidic residues" evidence="1">
    <location>
        <begin position="399"/>
        <end position="415"/>
    </location>
</feature>
<keyword evidence="4" id="KW-1185">Reference proteome</keyword>
<dbReference type="PANTHER" id="PTHR38248">
    <property type="entry name" value="FUNK1 6"/>
    <property type="match status" value="1"/>
</dbReference>
<sequence length="762" mass="86491">MATSSAPRTPRSTTRALSHSTPITTTSSSLPQSSGQTQHELKQKVKTEYSGQIFGSQKLFSNIFRNTISEKDINIVTDDCLKRFTKLSRLPPVTVSEEEEHYQPFVERLNAIKDSLADRGYMKNSIYHRVKFEVYDRLMAGGVGNDAPLRPDALARIPSGIHDDKVFWEDVELCVEVKNKYGDMVAQGATYARSIFYAQRSRRDWVVLPSGYFRRHGYVCPQTIMISTPWVDNGVSFKTWHKYGVARIGGVLDSKTNAITGRRTRVDIIDDGDIWTNKLPVQNEYVLRTIQGQDEYYISEELSKQKEAFLNPNSKSSGTSFKKSAAEASQPEKSKPRRSPRIAEKRLALSKGCGIDSPSDLPVKVVLPDPKYKTLILKDSWPIRSRETREADVFGTVNEQDENDDDGDEHEDEEHQEFGIPVVLGCSLVTNLEGEVSDTASSFPCEGKALLTLWDDDGPKESSSSSSQTAEPEVPEERVHVRLFISTQGVPLEHARGPRQLLQAILHAMIGYSVIFKRRWLHRDVSIGNVLLMKTAKKRKRIRGCACRYIFEDILTKDILEKYFEKCVGFITDGDLAVNWDIPDREHAKQRSGTPPFMSCRLLRSMNREVFHSAIDDLESFVWVLFWAILSVMSLRDAKFSKDEEQYWTSLRSRDLSTLQRKQGFPAQLFEQQIALLEQEGQEPGDPEPHNAPSPAFAPFVGILGEWLTLAFSKEAILSNHHLQRASIEKHEQIVQEWTGKYLSIGIQHLDTLPDTWDYIPQ</sequence>
<feature type="compositionally biased region" description="Low complexity" evidence="1">
    <location>
        <begin position="1"/>
        <end position="38"/>
    </location>
</feature>
<dbReference type="InterPro" id="IPR011009">
    <property type="entry name" value="Kinase-like_dom_sf"/>
</dbReference>